<dbReference type="Pfam" id="PF02913">
    <property type="entry name" value="FAD-oxidase_C"/>
    <property type="match status" value="1"/>
</dbReference>
<dbReference type="GO" id="GO:0071949">
    <property type="term" value="F:FAD binding"/>
    <property type="evidence" value="ECO:0007669"/>
    <property type="project" value="InterPro"/>
</dbReference>
<evidence type="ECO:0000259" key="6">
    <source>
        <dbReference type="PROSITE" id="PS51387"/>
    </source>
</evidence>
<dbReference type="EMBL" id="JAAIJQ010000020">
    <property type="protein sequence ID" value="NEV61998.1"/>
    <property type="molecule type" value="Genomic_DNA"/>
</dbReference>
<dbReference type="PANTHER" id="PTHR42934:SF2">
    <property type="entry name" value="GLYCOLATE OXIDASE SUBUNIT GLCD"/>
    <property type="match status" value="1"/>
</dbReference>
<dbReference type="PROSITE" id="PS51387">
    <property type="entry name" value="FAD_PCMH"/>
    <property type="match status" value="1"/>
</dbReference>
<comment type="cofactor">
    <cofactor evidence="1">
        <name>FAD</name>
        <dbReference type="ChEBI" id="CHEBI:57692"/>
    </cofactor>
</comment>
<reference evidence="7 8" key="1">
    <citation type="submission" date="2020-02" db="EMBL/GenBank/DDBJ databases">
        <title>Genome sequences of Thiorhodococcus mannitoliphagus and Thiorhodococcus minor, purple sulfur photosynthetic bacteria in the gammaproteobacterial family, Chromatiaceae.</title>
        <authorList>
            <person name="Aviles F.A."/>
            <person name="Meyer T.E."/>
            <person name="Kyndt J.A."/>
        </authorList>
    </citation>
    <scope>NUCLEOTIDE SEQUENCE [LARGE SCALE GENOMIC DNA]</scope>
    <source>
        <strain evidence="7 8">DSM 11518</strain>
    </source>
</reference>
<organism evidence="7 8">
    <name type="scientific">Thiorhodococcus minor</name>
    <dbReference type="NCBI Taxonomy" id="57489"/>
    <lineage>
        <taxon>Bacteria</taxon>
        <taxon>Pseudomonadati</taxon>
        <taxon>Pseudomonadota</taxon>
        <taxon>Gammaproteobacteria</taxon>
        <taxon>Chromatiales</taxon>
        <taxon>Chromatiaceae</taxon>
        <taxon>Thiorhodococcus</taxon>
    </lineage>
</organism>
<dbReference type="PANTHER" id="PTHR42934">
    <property type="entry name" value="GLYCOLATE OXIDASE SUBUNIT GLCD"/>
    <property type="match status" value="1"/>
</dbReference>
<gene>
    <name evidence="7" type="ORF">G3446_08860</name>
</gene>
<comment type="caution">
    <text evidence="7">The sequence shown here is derived from an EMBL/GenBank/DDBJ whole genome shotgun (WGS) entry which is preliminary data.</text>
</comment>
<proteinExistence type="inferred from homology"/>
<dbReference type="InterPro" id="IPR016164">
    <property type="entry name" value="FAD-linked_Oxase-like_C"/>
</dbReference>
<keyword evidence="3" id="KW-0285">Flavoprotein</keyword>
<dbReference type="Proteomes" id="UP000483379">
    <property type="component" value="Unassembled WGS sequence"/>
</dbReference>
<dbReference type="Pfam" id="PF01565">
    <property type="entry name" value="FAD_binding_4"/>
    <property type="match status" value="1"/>
</dbReference>
<dbReference type="Gene3D" id="1.10.45.10">
    <property type="entry name" value="Vanillyl-alcohol Oxidase, Chain A, domain 4"/>
    <property type="match status" value="1"/>
</dbReference>
<dbReference type="InterPro" id="IPR016171">
    <property type="entry name" value="Vanillyl_alc_oxidase_C-sub2"/>
</dbReference>
<dbReference type="FunFam" id="3.30.70.2740:FF:000001">
    <property type="entry name" value="D-lactate dehydrogenase mitochondrial"/>
    <property type="match status" value="1"/>
</dbReference>
<evidence type="ECO:0000313" key="8">
    <source>
        <dbReference type="Proteomes" id="UP000483379"/>
    </source>
</evidence>
<dbReference type="AlphaFoldDB" id="A0A6M0JWV6"/>
<dbReference type="Gene3D" id="3.30.70.2190">
    <property type="match status" value="1"/>
</dbReference>
<dbReference type="FunFam" id="1.10.45.10:FF:000001">
    <property type="entry name" value="D-lactate dehydrogenase mitochondrial"/>
    <property type="match status" value="1"/>
</dbReference>
<keyword evidence="8" id="KW-1185">Reference proteome</keyword>
<dbReference type="Gene3D" id="3.30.43.10">
    <property type="entry name" value="Uridine Diphospho-n-acetylenolpyruvylglucosamine Reductase, domain 2"/>
    <property type="match status" value="1"/>
</dbReference>
<dbReference type="InterPro" id="IPR016167">
    <property type="entry name" value="FAD-bd_PCMH_sub1"/>
</dbReference>
<evidence type="ECO:0000256" key="4">
    <source>
        <dbReference type="ARBA" id="ARBA00022827"/>
    </source>
</evidence>
<dbReference type="SUPFAM" id="SSF55103">
    <property type="entry name" value="FAD-linked oxidases, C-terminal domain"/>
    <property type="match status" value="1"/>
</dbReference>
<dbReference type="InterPro" id="IPR016166">
    <property type="entry name" value="FAD-bd_PCMH"/>
</dbReference>
<dbReference type="InterPro" id="IPR051914">
    <property type="entry name" value="FAD-linked_OxidoTrans_Type4"/>
</dbReference>
<keyword evidence="4" id="KW-0274">FAD</keyword>
<dbReference type="SUPFAM" id="SSF56176">
    <property type="entry name" value="FAD-binding/transporter-associated domain-like"/>
    <property type="match status" value="1"/>
</dbReference>
<dbReference type="InterPro" id="IPR016169">
    <property type="entry name" value="FAD-bd_PCMH_sub2"/>
</dbReference>
<evidence type="ECO:0000256" key="3">
    <source>
        <dbReference type="ARBA" id="ARBA00022630"/>
    </source>
</evidence>
<protein>
    <submittedName>
        <fullName evidence="7">FAD-binding protein</fullName>
    </submittedName>
</protein>
<sequence length="480" mass="50732">MSRASSKWSSSLNTTRQLPKLSKGFLSSLKKVAGKGGLLTDPGDCWPYGYDNSRRQALPQAVVFASREEQVGGLVRLCTDAGVPLTARGLGTGTTGATVPDRGGIVLSFERMDRILRIAPEDRLAVVQPGVINASLQRAAESVGFFWPPDPTSAATCTIGGNLAYNSAGPRAVKYGTPRDNTLGLRAVSGAGDILKTGVQTTKGVVGYDLTRLIIGSEGTLALITEATLKLTPLPEAKRTLRATYADIHAAAQAVSAIMAQPVTPCALEFMDSSAIDMVSSYAGLDLPEGAGALLMIEVDGPAACIDEAQAAVGEAARGPGLLELRLAQSAQEVAALWKTRKALSPALRHIAPKKINEDVVVPVSRMGEFIDALERLSRETGIRIVNFGHAGNGNIHVNLLINPDDAEEVARAAECLDAVFSLVLRLDGSLSGEHGVGLEKRDFVHRELDPVALRLMHEIRSRFDPKGILSPGKSLPAPD</sequence>
<dbReference type="Gene3D" id="3.30.465.10">
    <property type="match status" value="1"/>
</dbReference>
<comment type="similarity">
    <text evidence="2">Belongs to the FAD-binding oxidoreductase/transferase type 4 family.</text>
</comment>
<evidence type="ECO:0000256" key="1">
    <source>
        <dbReference type="ARBA" id="ARBA00001974"/>
    </source>
</evidence>
<dbReference type="GO" id="GO:0016491">
    <property type="term" value="F:oxidoreductase activity"/>
    <property type="evidence" value="ECO:0007669"/>
    <property type="project" value="UniProtKB-KW"/>
</dbReference>
<accession>A0A6M0JWV6</accession>
<dbReference type="InterPro" id="IPR036318">
    <property type="entry name" value="FAD-bd_PCMH-like_sf"/>
</dbReference>
<evidence type="ECO:0000313" key="7">
    <source>
        <dbReference type="EMBL" id="NEV61998.1"/>
    </source>
</evidence>
<feature type="domain" description="FAD-binding PCMH-type" evidence="6">
    <location>
        <begin position="55"/>
        <end position="234"/>
    </location>
</feature>
<keyword evidence="5" id="KW-0560">Oxidoreductase</keyword>
<dbReference type="InterPro" id="IPR004113">
    <property type="entry name" value="FAD-bd_oxidored_4_C"/>
</dbReference>
<dbReference type="RefSeq" id="WP_164452471.1">
    <property type="nucleotide sequence ID" value="NZ_JAAIJQ010000020.1"/>
</dbReference>
<dbReference type="InterPro" id="IPR006094">
    <property type="entry name" value="Oxid_FAD_bind_N"/>
</dbReference>
<evidence type="ECO:0000256" key="5">
    <source>
        <dbReference type="ARBA" id="ARBA00023002"/>
    </source>
</evidence>
<evidence type="ECO:0000256" key="2">
    <source>
        <dbReference type="ARBA" id="ARBA00008000"/>
    </source>
</evidence>
<name>A0A6M0JWV6_9GAMM</name>
<dbReference type="Gene3D" id="3.30.70.2740">
    <property type="match status" value="1"/>
</dbReference>